<proteinExistence type="predicted"/>
<dbReference type="AlphaFoldDB" id="A0A1I7VLT4"/>
<dbReference type="eggNOG" id="KOG3509">
    <property type="taxonomic scope" value="Eukaryota"/>
</dbReference>
<organism evidence="3 4">
    <name type="scientific">Loa loa</name>
    <name type="common">Eye worm</name>
    <name type="synonym">Filaria loa</name>
    <dbReference type="NCBI Taxonomy" id="7209"/>
    <lineage>
        <taxon>Eukaryota</taxon>
        <taxon>Metazoa</taxon>
        <taxon>Ecdysozoa</taxon>
        <taxon>Nematoda</taxon>
        <taxon>Chromadorea</taxon>
        <taxon>Rhabditida</taxon>
        <taxon>Spirurina</taxon>
        <taxon>Spiruromorpha</taxon>
        <taxon>Filarioidea</taxon>
        <taxon>Onchocercidae</taxon>
        <taxon>Loa</taxon>
    </lineage>
</organism>
<dbReference type="SMART" id="SM00282">
    <property type="entry name" value="LamG"/>
    <property type="match status" value="2"/>
</dbReference>
<evidence type="ECO:0000313" key="3">
    <source>
        <dbReference type="Proteomes" id="UP000095285"/>
    </source>
</evidence>
<dbReference type="GO" id="GO:0016020">
    <property type="term" value="C:membrane"/>
    <property type="evidence" value="ECO:0007669"/>
    <property type="project" value="UniProtKB-SubCell"/>
</dbReference>
<dbReference type="WBParaSite" id="EN70_3969">
    <property type="protein sequence ID" value="EN70_3969"/>
    <property type="gene ID" value="EN70_3969"/>
</dbReference>
<dbReference type="InterPro" id="IPR013320">
    <property type="entry name" value="ConA-like_dom_sf"/>
</dbReference>
<dbReference type="PROSITE" id="PS50025">
    <property type="entry name" value="LAM_G_DOMAIN"/>
    <property type="match status" value="3"/>
</dbReference>
<reference evidence="4" key="2">
    <citation type="submission" date="2016-11" db="UniProtKB">
        <authorList>
            <consortium name="WormBaseParasite"/>
        </authorList>
    </citation>
    <scope>IDENTIFICATION</scope>
</reference>
<accession>A0A1I7VLT4</accession>
<dbReference type="CDD" id="cd00110">
    <property type="entry name" value="LamG"/>
    <property type="match status" value="3"/>
</dbReference>
<dbReference type="InterPro" id="IPR050372">
    <property type="entry name" value="Neurexin-related_CASP"/>
</dbReference>
<feature type="domain" description="Laminin G" evidence="2">
    <location>
        <begin position="1"/>
        <end position="135"/>
    </location>
</feature>
<dbReference type="STRING" id="7209.A0A1I7VLT4"/>
<dbReference type="Pfam" id="PF02210">
    <property type="entry name" value="Laminin_G_2"/>
    <property type="match status" value="1"/>
</dbReference>
<keyword evidence="3" id="KW-1185">Reference proteome</keyword>
<evidence type="ECO:0000259" key="2">
    <source>
        <dbReference type="PROSITE" id="PS50025"/>
    </source>
</evidence>
<evidence type="ECO:0000313" key="4">
    <source>
        <dbReference type="WBParaSite" id="EN70_3969"/>
    </source>
</evidence>
<feature type="domain" description="Laminin G" evidence="2">
    <location>
        <begin position="162"/>
        <end position="350"/>
    </location>
</feature>
<dbReference type="Gene3D" id="2.60.120.200">
    <property type="match status" value="3"/>
</dbReference>
<evidence type="ECO:0000256" key="1">
    <source>
        <dbReference type="PROSITE-ProRule" id="PRU00122"/>
    </source>
</evidence>
<feature type="domain" description="Laminin G" evidence="2">
    <location>
        <begin position="393"/>
        <end position="568"/>
    </location>
</feature>
<comment type="caution">
    <text evidence="1">Lacks conserved residue(s) required for the propagation of feature annotation.</text>
</comment>
<dbReference type="Pfam" id="PF00054">
    <property type="entry name" value="Laminin_G_1"/>
    <property type="match status" value="2"/>
</dbReference>
<dbReference type="SUPFAM" id="SSF49899">
    <property type="entry name" value="Concanavalin A-like lectins/glucanases"/>
    <property type="match status" value="3"/>
</dbReference>
<protein>
    <submittedName>
        <fullName evidence="4">LAM_G_DOMAIN domain-containing protein</fullName>
    </submittedName>
</protein>
<sequence length="570" mass="64180">MNGSVLLSLSESKFIFSFSVSGEVFVMEWKSLLDMNRSYRVIVSFLRNQVSLAIDDLVPMLLRLPPAVISYPIKIDAPIYLGYTPMKLLRSHLMPITLNNFTGCLSNVFINERKISKAGMKFLGNIGQLCERQICECNEICGDNSSNARIISEERLTMKSNQAVPLFVGDGLLMKEKLRMDFEGKLKVEVWLKAMDSDGLVFCLANLDTAAEQYTKGNFVALVLVASQLHFFWNHGSEIVYSRSNASVLNDRFYSIRFGKYSRNGSPQIDNEQAQTQISQFGSSRLDTSGAVAFIGGVPNKTILPSAVAELAVPFRGAVQRLAINGHTFSELFKEFQQIGRVVSYDDVSCSNAKGGNRSCIWKLDKHDCQCQNEYQTPEYIQQGEETDADPNDSLLFDGRNEYALVKRVISKKQSELLTDYQFMVKTNKSEGLIWWESKRHTIRSNYLAIFLLAGRLGFAINLGSNPKVKVIRSNTIVNDNRWHSIALLRTSQKSLLTVDNENVTYVSPSITAKLTTDGIIWIGGKKKLPRSFPIKTAYKGCLRNLRISSQLINIRREFSSNKAYRRCGN</sequence>
<reference evidence="3" key="1">
    <citation type="submission" date="2012-04" db="EMBL/GenBank/DDBJ databases">
        <title>The Genome Sequence of Loa loa.</title>
        <authorList>
            <consortium name="The Broad Institute Genome Sequencing Platform"/>
            <consortium name="Broad Institute Genome Sequencing Center for Infectious Disease"/>
            <person name="Nutman T.B."/>
            <person name="Fink D.L."/>
            <person name="Russ C."/>
            <person name="Young S."/>
            <person name="Zeng Q."/>
            <person name="Gargeya S."/>
            <person name="Alvarado L."/>
            <person name="Berlin A."/>
            <person name="Chapman S.B."/>
            <person name="Chen Z."/>
            <person name="Freedman E."/>
            <person name="Gellesch M."/>
            <person name="Goldberg J."/>
            <person name="Griggs A."/>
            <person name="Gujja S."/>
            <person name="Heilman E.R."/>
            <person name="Heiman D."/>
            <person name="Howarth C."/>
            <person name="Mehta T."/>
            <person name="Neiman D."/>
            <person name="Pearson M."/>
            <person name="Roberts A."/>
            <person name="Saif S."/>
            <person name="Shea T."/>
            <person name="Shenoy N."/>
            <person name="Sisk P."/>
            <person name="Stolte C."/>
            <person name="Sykes S."/>
            <person name="White J."/>
            <person name="Yandava C."/>
            <person name="Haas B."/>
            <person name="Henn M.R."/>
            <person name="Nusbaum C."/>
            <person name="Birren B."/>
        </authorList>
    </citation>
    <scope>NUCLEOTIDE SEQUENCE [LARGE SCALE GENOMIC DNA]</scope>
</reference>
<dbReference type="InterPro" id="IPR001791">
    <property type="entry name" value="Laminin_G"/>
</dbReference>
<dbReference type="PANTHER" id="PTHR15036">
    <property type="entry name" value="PIKACHURIN-LIKE PROTEIN"/>
    <property type="match status" value="1"/>
</dbReference>
<dbReference type="Proteomes" id="UP000095285">
    <property type="component" value="Unassembled WGS sequence"/>
</dbReference>
<name>A0A1I7VLT4_LOALO</name>
<dbReference type="PANTHER" id="PTHR15036:SF85">
    <property type="entry name" value="SP2353, ISOFORM A"/>
    <property type="match status" value="1"/>
</dbReference>